<organism evidence="1 2">
    <name type="scientific">Paraflavitalea soli</name>
    <dbReference type="NCBI Taxonomy" id="2315862"/>
    <lineage>
        <taxon>Bacteria</taxon>
        <taxon>Pseudomonadati</taxon>
        <taxon>Bacteroidota</taxon>
        <taxon>Chitinophagia</taxon>
        <taxon>Chitinophagales</taxon>
        <taxon>Chitinophagaceae</taxon>
        <taxon>Paraflavitalea</taxon>
    </lineage>
</organism>
<dbReference type="AlphaFoldDB" id="A0A3B7MKX4"/>
<sequence>MIFKDILDAKTQQLYQEFDLLLQNSLLRQTHNGDLLLVIVNGFHHPEVHTWDNLGGQQSPYLIGPGDEGHSEILHHNFIGNYLRDAAFDQPYKDYLDLIQWTSERAAEADRLHDDEAVSIQYEMLIYQKIWEMDSYLKKLYQLTRIANSEPYDWHFRIKQSVNLKNKGKKREEIVRLHVRDRLKPEYPLIYNAIKNAYRTQVRNSIAHSQYSIYGRYIHLHNYIEDDLNSQIRVITFDQWVDMIHDTLVIYSQISRLQKMIDTFYVGLSKNSGGTVEVRINRIDPVEKVEFHLLKPVTEKGGLWCPAKDN</sequence>
<evidence type="ECO:0000313" key="2">
    <source>
        <dbReference type="Proteomes" id="UP000263900"/>
    </source>
</evidence>
<dbReference type="EMBL" id="CP032157">
    <property type="protein sequence ID" value="AXY74307.1"/>
    <property type="molecule type" value="Genomic_DNA"/>
</dbReference>
<gene>
    <name evidence="1" type="ORF">D3H65_10110</name>
</gene>
<dbReference type="Proteomes" id="UP000263900">
    <property type="component" value="Chromosome"/>
</dbReference>
<dbReference type="RefSeq" id="WP_119050194.1">
    <property type="nucleotide sequence ID" value="NZ_CP032157.1"/>
</dbReference>
<dbReference type="OrthoDB" id="871963at2"/>
<keyword evidence="2" id="KW-1185">Reference proteome</keyword>
<protein>
    <submittedName>
        <fullName evidence="1">Uncharacterized protein</fullName>
    </submittedName>
</protein>
<evidence type="ECO:0000313" key="1">
    <source>
        <dbReference type="EMBL" id="AXY74307.1"/>
    </source>
</evidence>
<name>A0A3B7MKX4_9BACT</name>
<accession>A0A3B7MKX4</accession>
<reference evidence="1 2" key="1">
    <citation type="submission" date="2018-09" db="EMBL/GenBank/DDBJ databases">
        <title>Genome sequencing of strain 6GH32-13.</title>
        <authorList>
            <person name="Weon H.-Y."/>
            <person name="Heo J."/>
            <person name="Kwon S.-W."/>
        </authorList>
    </citation>
    <scope>NUCLEOTIDE SEQUENCE [LARGE SCALE GENOMIC DNA]</scope>
    <source>
        <strain evidence="1 2">5GH32-13</strain>
    </source>
</reference>
<proteinExistence type="predicted"/>
<dbReference type="KEGG" id="pseg:D3H65_10110"/>